<proteinExistence type="predicted"/>
<evidence type="ECO:0000313" key="3">
    <source>
        <dbReference type="Proteomes" id="UP000198432"/>
    </source>
</evidence>
<dbReference type="Proteomes" id="UP000198432">
    <property type="component" value="Unassembled WGS sequence"/>
</dbReference>
<dbReference type="GO" id="GO:0043856">
    <property type="term" value="F:anti-sigma factor antagonist activity"/>
    <property type="evidence" value="ECO:0007669"/>
    <property type="project" value="TreeGrafter"/>
</dbReference>
<dbReference type="PANTHER" id="PTHR33495">
    <property type="entry name" value="ANTI-SIGMA FACTOR ANTAGONIST TM_1081-RELATED-RELATED"/>
    <property type="match status" value="1"/>
</dbReference>
<dbReference type="InterPro" id="IPR036513">
    <property type="entry name" value="STAS_dom_sf"/>
</dbReference>
<dbReference type="Pfam" id="PF01740">
    <property type="entry name" value="STAS"/>
    <property type="match status" value="1"/>
</dbReference>
<dbReference type="InterPro" id="IPR002645">
    <property type="entry name" value="STAS_dom"/>
</dbReference>
<name>A0A239KY11_9BACT</name>
<dbReference type="CDD" id="cd07043">
    <property type="entry name" value="STAS_anti-anti-sigma_factors"/>
    <property type="match status" value="1"/>
</dbReference>
<dbReference type="AlphaFoldDB" id="A0A239KY11"/>
<dbReference type="Gene3D" id="3.30.750.24">
    <property type="entry name" value="STAS domain"/>
    <property type="match status" value="1"/>
</dbReference>
<reference evidence="3" key="1">
    <citation type="submission" date="2017-06" db="EMBL/GenBank/DDBJ databases">
        <authorList>
            <person name="Varghese N."/>
            <person name="Submissions S."/>
        </authorList>
    </citation>
    <scope>NUCLEOTIDE SEQUENCE [LARGE SCALE GENOMIC DNA]</scope>
    <source>
        <strain evidence="3">NKM1</strain>
    </source>
</reference>
<dbReference type="EMBL" id="FZOQ01000033">
    <property type="protein sequence ID" value="SNT22935.1"/>
    <property type="molecule type" value="Genomic_DNA"/>
</dbReference>
<organism evidence="2 3">
    <name type="scientific">Pontibacter ummariensis</name>
    <dbReference type="NCBI Taxonomy" id="1610492"/>
    <lineage>
        <taxon>Bacteria</taxon>
        <taxon>Pseudomonadati</taxon>
        <taxon>Bacteroidota</taxon>
        <taxon>Cytophagia</taxon>
        <taxon>Cytophagales</taxon>
        <taxon>Hymenobacteraceae</taxon>
        <taxon>Pontibacter</taxon>
    </lineage>
</organism>
<feature type="domain" description="STAS" evidence="1">
    <location>
        <begin position="2"/>
        <end position="111"/>
    </location>
</feature>
<accession>A0A239KY11</accession>
<protein>
    <submittedName>
        <fullName evidence="2">Anti-anti-sigma factor</fullName>
    </submittedName>
</protein>
<keyword evidence="3" id="KW-1185">Reference proteome</keyword>
<dbReference type="OrthoDB" id="9795051at2"/>
<gene>
    <name evidence="2" type="ORF">SAMN06296052_1335</name>
</gene>
<dbReference type="SUPFAM" id="SSF52091">
    <property type="entry name" value="SpoIIaa-like"/>
    <property type="match status" value="1"/>
</dbReference>
<dbReference type="RefSeq" id="WP_089321580.1">
    <property type="nucleotide sequence ID" value="NZ_FZOQ01000033.1"/>
</dbReference>
<sequence>MKAIQQQILQGNYIIVPRGVLDAAASAELKQAVETAIAQNVKQIWVDCEYLERVSVEALRTILYLSSITQDAGTKMLLYNINPAIEAAIKAAGLDKILHVVPTMKEAYLYGRRHS</sequence>
<dbReference type="PROSITE" id="PS50801">
    <property type="entry name" value="STAS"/>
    <property type="match status" value="1"/>
</dbReference>
<evidence type="ECO:0000259" key="1">
    <source>
        <dbReference type="PROSITE" id="PS50801"/>
    </source>
</evidence>
<evidence type="ECO:0000313" key="2">
    <source>
        <dbReference type="EMBL" id="SNT22935.1"/>
    </source>
</evidence>
<dbReference type="PANTHER" id="PTHR33495:SF14">
    <property type="entry name" value="ANTI-SIGMA FACTOR ANTAGONIST"/>
    <property type="match status" value="1"/>
</dbReference>